<organism evidence="7 8">
    <name type="scientific">Perkinsus olseni</name>
    <name type="common">Perkinsus atlanticus</name>
    <dbReference type="NCBI Taxonomy" id="32597"/>
    <lineage>
        <taxon>Eukaryota</taxon>
        <taxon>Sar</taxon>
        <taxon>Alveolata</taxon>
        <taxon>Perkinsozoa</taxon>
        <taxon>Perkinsea</taxon>
        <taxon>Perkinsida</taxon>
        <taxon>Perkinsidae</taxon>
        <taxon>Perkinsus</taxon>
    </lineage>
</organism>
<dbReference type="InterPro" id="IPR001223">
    <property type="entry name" value="Glyco_hydro18_cat"/>
</dbReference>
<dbReference type="InterPro" id="IPR004843">
    <property type="entry name" value="Calcineurin-like_PHP"/>
</dbReference>
<dbReference type="InterPro" id="IPR051558">
    <property type="entry name" value="Metallophosphoesterase_PAP"/>
</dbReference>
<dbReference type="GO" id="GO:0008061">
    <property type="term" value="F:chitin binding"/>
    <property type="evidence" value="ECO:0007669"/>
    <property type="project" value="InterPro"/>
</dbReference>
<dbReference type="PANTHER" id="PTHR10161">
    <property type="entry name" value="TARTRATE-RESISTANT ACID PHOSPHATASE TYPE 5"/>
    <property type="match status" value="1"/>
</dbReference>
<dbReference type="InterPro" id="IPR029052">
    <property type="entry name" value="Metallo-depent_PP-like"/>
</dbReference>
<dbReference type="Gene3D" id="3.20.20.80">
    <property type="entry name" value="Glycosidases"/>
    <property type="match status" value="1"/>
</dbReference>
<evidence type="ECO:0000256" key="5">
    <source>
        <dbReference type="SAM" id="MobiDB-lite"/>
    </source>
</evidence>
<gene>
    <name evidence="7" type="primary">CHI-1_1</name>
    <name evidence="7" type="ORF">FOZ62_000148</name>
</gene>
<dbReference type="InterPro" id="IPR011583">
    <property type="entry name" value="Chitinase_II/V-like_cat"/>
</dbReference>
<dbReference type="SUPFAM" id="SSF56300">
    <property type="entry name" value="Metallo-dependent phosphatases"/>
    <property type="match status" value="1"/>
</dbReference>
<dbReference type="Gene3D" id="3.60.21.10">
    <property type="match status" value="1"/>
</dbReference>
<dbReference type="PANTHER" id="PTHR10161:SF14">
    <property type="entry name" value="TARTRATE-RESISTANT ACID PHOSPHATASE TYPE 5"/>
    <property type="match status" value="1"/>
</dbReference>
<dbReference type="Pfam" id="PF00704">
    <property type="entry name" value="Glyco_hydro_18"/>
    <property type="match status" value="1"/>
</dbReference>
<dbReference type="InterPro" id="IPR001579">
    <property type="entry name" value="Glyco_hydro_18_chit_AS"/>
</dbReference>
<evidence type="ECO:0000259" key="6">
    <source>
        <dbReference type="PROSITE" id="PS51910"/>
    </source>
</evidence>
<dbReference type="EMBL" id="JABANM010037084">
    <property type="protein sequence ID" value="KAF4685170.1"/>
    <property type="molecule type" value="Genomic_DNA"/>
</dbReference>
<accession>A0A7J6NNP9</accession>
<feature type="compositionally biased region" description="Basic and acidic residues" evidence="5">
    <location>
        <begin position="710"/>
        <end position="726"/>
    </location>
</feature>
<dbReference type="SUPFAM" id="SSF51445">
    <property type="entry name" value="(Trans)glycosidases"/>
    <property type="match status" value="1"/>
</dbReference>
<feature type="region of interest" description="Disordered" evidence="5">
    <location>
        <begin position="698"/>
        <end position="726"/>
    </location>
</feature>
<reference evidence="7 8" key="1">
    <citation type="submission" date="2020-04" db="EMBL/GenBank/DDBJ databases">
        <title>Perkinsus olseni comparative genomics.</title>
        <authorList>
            <person name="Bogema D.R."/>
        </authorList>
    </citation>
    <scope>NUCLEOTIDE SEQUENCE [LARGE SCALE GENOMIC DNA]</scope>
    <source>
        <strain evidence="7">ATCC PRA-205</strain>
    </source>
</reference>
<evidence type="ECO:0000256" key="3">
    <source>
        <dbReference type="ARBA" id="ARBA00023295"/>
    </source>
</evidence>
<protein>
    <submittedName>
        <fullName evidence="7">Chitinase</fullName>
    </submittedName>
</protein>
<dbReference type="Proteomes" id="UP000574390">
    <property type="component" value="Unassembled WGS sequence"/>
</dbReference>
<dbReference type="GO" id="GO:0005975">
    <property type="term" value="P:carbohydrate metabolic process"/>
    <property type="evidence" value="ECO:0007669"/>
    <property type="project" value="InterPro"/>
</dbReference>
<proteinExistence type="predicted"/>
<dbReference type="PROSITE" id="PS51910">
    <property type="entry name" value="GH18_2"/>
    <property type="match status" value="1"/>
</dbReference>
<dbReference type="InterPro" id="IPR017853">
    <property type="entry name" value="GH"/>
</dbReference>
<comment type="caution">
    <text evidence="7">The sequence shown here is derived from an EMBL/GenBank/DDBJ whole genome shotgun (WGS) entry which is preliminary data.</text>
</comment>
<sequence length="726" mass="80480">MIPRAEWVSSLYTGRLEKGKPPSAPFSVIRLYAVAAVLMVSAWARLAVVSLPFRADGNEYTSELFSDGAIGESREVGLTSSMMVIGDWGGIGRQPFWSSDQRNTADAMGEIAEERTVVAVLSSRRAAGGSAGMHPGTGDNFYEEGIPTDEFDPRFHDTFENVFSAPSLRQVPWYVIAGNHDHIGNVTAQIAYSKMSSRWVFPALFHHKLFRMGGSSVLVVMIDTIVLDGVAKENPSFNCRDQEGICMSEYDEDDGELSDTQQSALQWIDSALSQHNTTADFILVVGHYPIWSLAEHGPTYRLSRLLMPLLTKYRVTAYLSGHDHVHQHLDLSVQFDISLGAVHKHIDFFYTGGDTVHFLQKTLEGMKGGQVSIFSALEPLPDASQDNRGSSAFVALCSAGEKVNPFRVFGYLPEYRLSDDIDFDGIFSSGVTDLIFFSVEVGYLGIIEQKQRLPSPTILEKARAAADAHGGRLMVSIGGAGRSQGFADMVAHNGDVRRFLSQLDDMFNKYQLDGVDFNWEYPQSETEWNNFKQMLRWVKFKLRKRSQPATITLAYHPDGVQEEMIRKYRFSKQCDYFLAMTYEHPEGGGVDSTRAAVGAWRQRGLDERKLALGVSSDASLVVTSALRGDRQTGEPRTYAEISAVSNPHQQFIYDSPEEVEARTRYAKDEGLGGVMIWELGQDLPPSNGSSLLSAISRVVSPSSATPGPEKASDEAERTEYKKEEEL</sequence>
<evidence type="ECO:0000256" key="1">
    <source>
        <dbReference type="ARBA" id="ARBA00022729"/>
    </source>
</evidence>
<evidence type="ECO:0000256" key="2">
    <source>
        <dbReference type="ARBA" id="ARBA00022801"/>
    </source>
</evidence>
<keyword evidence="3 4" id="KW-0326">Glycosidase</keyword>
<feature type="domain" description="GH18" evidence="6">
    <location>
        <begin position="406"/>
        <end position="702"/>
    </location>
</feature>
<evidence type="ECO:0000313" key="8">
    <source>
        <dbReference type="Proteomes" id="UP000574390"/>
    </source>
</evidence>
<name>A0A7J6NNP9_PEROL</name>
<dbReference type="PROSITE" id="PS01095">
    <property type="entry name" value="GH18_1"/>
    <property type="match status" value="1"/>
</dbReference>
<keyword evidence="2 4" id="KW-0378">Hydrolase</keyword>
<dbReference type="AlphaFoldDB" id="A0A7J6NNP9"/>
<dbReference type="Pfam" id="PF00149">
    <property type="entry name" value="Metallophos"/>
    <property type="match status" value="1"/>
</dbReference>
<evidence type="ECO:0000256" key="4">
    <source>
        <dbReference type="RuleBase" id="RU000489"/>
    </source>
</evidence>
<evidence type="ECO:0000313" key="7">
    <source>
        <dbReference type="EMBL" id="KAF4685170.1"/>
    </source>
</evidence>
<keyword evidence="1" id="KW-0732">Signal</keyword>
<dbReference type="SMART" id="SM00636">
    <property type="entry name" value="Glyco_18"/>
    <property type="match status" value="1"/>
</dbReference>
<dbReference type="GO" id="GO:0004553">
    <property type="term" value="F:hydrolase activity, hydrolyzing O-glycosyl compounds"/>
    <property type="evidence" value="ECO:0007669"/>
    <property type="project" value="InterPro"/>
</dbReference>